<name>A0ACB8BBP9_9AGAM</name>
<organism evidence="1 2">
    <name type="scientific">Leucogyrophana mollusca</name>
    <dbReference type="NCBI Taxonomy" id="85980"/>
    <lineage>
        <taxon>Eukaryota</taxon>
        <taxon>Fungi</taxon>
        <taxon>Dikarya</taxon>
        <taxon>Basidiomycota</taxon>
        <taxon>Agaricomycotina</taxon>
        <taxon>Agaricomycetes</taxon>
        <taxon>Agaricomycetidae</taxon>
        <taxon>Boletales</taxon>
        <taxon>Boletales incertae sedis</taxon>
        <taxon>Leucogyrophana</taxon>
    </lineage>
</organism>
<accession>A0ACB8BBP9</accession>
<reference evidence="1" key="1">
    <citation type="journal article" date="2021" name="New Phytol.">
        <title>Evolutionary innovations through gain and loss of genes in the ectomycorrhizal Boletales.</title>
        <authorList>
            <person name="Wu G."/>
            <person name="Miyauchi S."/>
            <person name="Morin E."/>
            <person name="Kuo A."/>
            <person name="Drula E."/>
            <person name="Varga T."/>
            <person name="Kohler A."/>
            <person name="Feng B."/>
            <person name="Cao Y."/>
            <person name="Lipzen A."/>
            <person name="Daum C."/>
            <person name="Hundley H."/>
            <person name="Pangilinan J."/>
            <person name="Johnson J."/>
            <person name="Barry K."/>
            <person name="LaButti K."/>
            <person name="Ng V."/>
            <person name="Ahrendt S."/>
            <person name="Min B."/>
            <person name="Choi I.G."/>
            <person name="Park H."/>
            <person name="Plett J.M."/>
            <person name="Magnuson J."/>
            <person name="Spatafora J.W."/>
            <person name="Nagy L.G."/>
            <person name="Henrissat B."/>
            <person name="Grigoriev I.V."/>
            <person name="Yang Z.L."/>
            <person name="Xu J."/>
            <person name="Martin F.M."/>
        </authorList>
    </citation>
    <scope>NUCLEOTIDE SEQUENCE</scope>
    <source>
        <strain evidence="1">KUC20120723A-06</strain>
    </source>
</reference>
<keyword evidence="2" id="KW-1185">Reference proteome</keyword>
<proteinExistence type="predicted"/>
<dbReference type="Proteomes" id="UP000790709">
    <property type="component" value="Unassembled WGS sequence"/>
</dbReference>
<comment type="caution">
    <text evidence="1">The sequence shown here is derived from an EMBL/GenBank/DDBJ whole genome shotgun (WGS) entry which is preliminary data.</text>
</comment>
<protein>
    <submittedName>
        <fullName evidence="1">Uncharacterized protein</fullName>
    </submittedName>
</protein>
<dbReference type="EMBL" id="MU266459">
    <property type="protein sequence ID" value="KAH7923226.1"/>
    <property type="molecule type" value="Genomic_DNA"/>
</dbReference>
<evidence type="ECO:0000313" key="1">
    <source>
        <dbReference type="EMBL" id="KAH7923226.1"/>
    </source>
</evidence>
<evidence type="ECO:0000313" key="2">
    <source>
        <dbReference type="Proteomes" id="UP000790709"/>
    </source>
</evidence>
<sequence length="122" mass="14230">MTLAYPWYVFVLDISEFPSFQPAPNIASITRKQFLKPPLFPHLTPTSSDLLLFATSSLLSGTHKKQRIFKRVIFMAYRVGITPWLGLILAQLLVLVPFRKSTKGWEETMTRHFHWGNINRRR</sequence>
<gene>
    <name evidence="1" type="ORF">BV22DRAFT_601465</name>
</gene>